<feature type="non-terminal residue" evidence="2">
    <location>
        <position position="113"/>
    </location>
</feature>
<evidence type="ECO:0000256" key="1">
    <source>
        <dbReference type="SAM" id="MobiDB-lite"/>
    </source>
</evidence>
<dbReference type="EMBL" id="CADCXU010021502">
    <property type="protein sequence ID" value="CAB0009102.1"/>
    <property type="molecule type" value="Genomic_DNA"/>
</dbReference>
<sequence>MPESIWVLTSFLANLCHYEVNLGLFGASPSQSGAPTSQSGPELSRSGGATSPPGPGPGQSCPVLSQSGTLLHTIQLQDVDCQTFPQVGDRQPSLSSDSSSDICRSPIRRKRFQ</sequence>
<protein>
    <submittedName>
        <fullName evidence="2">Uncharacterized protein</fullName>
    </submittedName>
</protein>
<feature type="compositionally biased region" description="Polar residues" evidence="1">
    <location>
        <begin position="28"/>
        <end position="41"/>
    </location>
</feature>
<evidence type="ECO:0000313" key="3">
    <source>
        <dbReference type="EMBL" id="CAB0009102.1"/>
    </source>
</evidence>
<dbReference type="EMBL" id="CADCXU010021447">
    <property type="protein sequence ID" value="CAB0009076.1"/>
    <property type="molecule type" value="Genomic_DNA"/>
</dbReference>
<accession>A0A6H5H133</accession>
<dbReference type="Proteomes" id="UP000479000">
    <property type="component" value="Unassembled WGS sequence"/>
</dbReference>
<feature type="region of interest" description="Disordered" evidence="1">
    <location>
        <begin position="27"/>
        <end position="64"/>
    </location>
</feature>
<evidence type="ECO:0000313" key="4">
    <source>
        <dbReference type="Proteomes" id="UP000479000"/>
    </source>
</evidence>
<name>A0A6H5H133_9HEMI</name>
<feature type="compositionally biased region" description="Low complexity" evidence="1">
    <location>
        <begin position="92"/>
        <end position="105"/>
    </location>
</feature>
<keyword evidence="4" id="KW-1185">Reference proteome</keyword>
<organism evidence="2 4">
    <name type="scientific">Nesidiocoris tenuis</name>
    <dbReference type="NCBI Taxonomy" id="355587"/>
    <lineage>
        <taxon>Eukaryota</taxon>
        <taxon>Metazoa</taxon>
        <taxon>Ecdysozoa</taxon>
        <taxon>Arthropoda</taxon>
        <taxon>Hexapoda</taxon>
        <taxon>Insecta</taxon>
        <taxon>Pterygota</taxon>
        <taxon>Neoptera</taxon>
        <taxon>Paraneoptera</taxon>
        <taxon>Hemiptera</taxon>
        <taxon>Heteroptera</taxon>
        <taxon>Panheteroptera</taxon>
        <taxon>Cimicomorpha</taxon>
        <taxon>Miridae</taxon>
        <taxon>Dicyphina</taxon>
        <taxon>Nesidiocoris</taxon>
    </lineage>
</organism>
<proteinExistence type="predicted"/>
<reference evidence="2 4" key="1">
    <citation type="submission" date="2020-02" db="EMBL/GenBank/DDBJ databases">
        <authorList>
            <person name="Ferguson B K."/>
        </authorList>
    </citation>
    <scope>NUCLEOTIDE SEQUENCE [LARGE SCALE GENOMIC DNA]</scope>
</reference>
<evidence type="ECO:0000313" key="2">
    <source>
        <dbReference type="EMBL" id="CAB0009076.1"/>
    </source>
</evidence>
<dbReference type="AlphaFoldDB" id="A0A6H5H133"/>
<gene>
    <name evidence="2" type="ORF">NTEN_LOCUS14255</name>
    <name evidence="3" type="ORF">NTEN_LOCUS14278</name>
</gene>
<feature type="region of interest" description="Disordered" evidence="1">
    <location>
        <begin position="85"/>
        <end position="113"/>
    </location>
</feature>